<sequence length="400" mass="41559">MNDVYLVDATRTPFGRHGGALAGVRADDLAALPIAALIARQPTLDWAMLDEVILGCANQSGEDNRNVARMASLLAGLPDSVPAVTVNRLCASGLEAIGQGARAIACGEAELVVAGGVESMTRAPYVMAKAADAWAREQKLEDTTLGWRLINPRMRTAYGVDSMTQTAENLAREHGIGRDSQDAYALRSQQRAAHAQRQGWLAEEITAVQAPQGGDSTDVRVDEHPRPDTSAARLAALQPLLGAGTSITAGNAAGLNDGAAAVLLASPAALQRHRLQPLARIVGMASAGVAPRVMGIGPVPAIHKLLARHGLGLADFDRIEINEAFAAQVLACTRALGLPDDADHVNANGGAIALGHPLGASGARLVITAALALRRHRQQRALVSLCVGVGQGLAMVLEQA</sequence>
<dbReference type="InterPro" id="IPR020610">
    <property type="entry name" value="Thiolase_AS"/>
</dbReference>
<comment type="pathway">
    <text evidence="2">Aromatic compound metabolism; beta-ketoadipate pathway; acetyl-CoA and succinyl-CoA from 3-oxoadipate: step 2/2.</text>
</comment>
<comment type="catalytic activity">
    <reaction evidence="10">
        <text>succinyl-CoA + acetyl-CoA = 3-oxoadipyl-CoA + CoA</text>
        <dbReference type="Rhea" id="RHEA:19481"/>
        <dbReference type="ChEBI" id="CHEBI:57287"/>
        <dbReference type="ChEBI" id="CHEBI:57288"/>
        <dbReference type="ChEBI" id="CHEBI:57292"/>
        <dbReference type="ChEBI" id="CHEBI:57348"/>
        <dbReference type="EC" id="2.3.1.174"/>
    </reaction>
</comment>
<keyword evidence="7" id="KW-0058">Aromatic hydrocarbons catabolism</keyword>
<name>A0ABW0QH71_9GAMM</name>
<dbReference type="InterPro" id="IPR020613">
    <property type="entry name" value="Thiolase_CS"/>
</dbReference>
<dbReference type="CDD" id="cd00751">
    <property type="entry name" value="thiolase"/>
    <property type="match status" value="1"/>
</dbReference>
<dbReference type="SUPFAM" id="SSF53901">
    <property type="entry name" value="Thiolase-like"/>
    <property type="match status" value="2"/>
</dbReference>
<evidence type="ECO:0000256" key="9">
    <source>
        <dbReference type="ARBA" id="ARBA00041222"/>
    </source>
</evidence>
<evidence type="ECO:0000256" key="7">
    <source>
        <dbReference type="ARBA" id="ARBA00022797"/>
    </source>
</evidence>
<dbReference type="PANTHER" id="PTHR18919:SF107">
    <property type="entry name" value="ACETYL-COA ACETYLTRANSFERASE, CYTOSOLIC"/>
    <property type="match status" value="1"/>
</dbReference>
<keyword evidence="15" id="KW-1185">Reference proteome</keyword>
<dbReference type="Pfam" id="PF00108">
    <property type="entry name" value="Thiolase_N"/>
    <property type="match status" value="1"/>
</dbReference>
<evidence type="ECO:0000256" key="11">
    <source>
        <dbReference type="RuleBase" id="RU003557"/>
    </source>
</evidence>
<evidence type="ECO:0000256" key="10">
    <source>
        <dbReference type="ARBA" id="ARBA00048527"/>
    </source>
</evidence>
<evidence type="ECO:0000256" key="5">
    <source>
        <dbReference type="ARBA" id="ARBA00016181"/>
    </source>
</evidence>
<evidence type="ECO:0000256" key="2">
    <source>
        <dbReference type="ARBA" id="ARBA00005071"/>
    </source>
</evidence>
<dbReference type="InterPro" id="IPR002155">
    <property type="entry name" value="Thiolase"/>
</dbReference>
<dbReference type="PANTHER" id="PTHR18919">
    <property type="entry name" value="ACETYL-COA C-ACYLTRANSFERASE"/>
    <property type="match status" value="1"/>
</dbReference>
<dbReference type="EC" id="2.3.1.174" evidence="4"/>
<comment type="caution">
    <text evidence="14">The sequence shown here is derived from an EMBL/GenBank/DDBJ whole genome shotgun (WGS) entry which is preliminary data.</text>
</comment>
<accession>A0ABW0QH71</accession>
<dbReference type="RefSeq" id="WP_377316039.1">
    <property type="nucleotide sequence ID" value="NZ_JBHSNF010000001.1"/>
</dbReference>
<keyword evidence="8 11" id="KW-0012">Acyltransferase</keyword>
<organism evidence="14 15">
    <name type="scientific">Rhodanobacter ginsengisoli</name>
    <dbReference type="NCBI Taxonomy" id="418646"/>
    <lineage>
        <taxon>Bacteria</taxon>
        <taxon>Pseudomonadati</taxon>
        <taxon>Pseudomonadota</taxon>
        <taxon>Gammaproteobacteria</taxon>
        <taxon>Lysobacterales</taxon>
        <taxon>Rhodanobacteraceae</taxon>
        <taxon>Rhodanobacter</taxon>
    </lineage>
</organism>
<dbReference type="PIRSF" id="PIRSF000429">
    <property type="entry name" value="Ac-CoA_Ac_transf"/>
    <property type="match status" value="1"/>
</dbReference>
<gene>
    <name evidence="14" type="primary">pcaF</name>
    <name evidence="14" type="ORF">ACFPPA_00075</name>
</gene>
<dbReference type="PROSITE" id="PS00098">
    <property type="entry name" value="THIOLASE_1"/>
    <property type="match status" value="1"/>
</dbReference>
<evidence type="ECO:0000259" key="13">
    <source>
        <dbReference type="Pfam" id="PF02803"/>
    </source>
</evidence>
<comment type="function">
    <text evidence="1">Catalyzes thiolytic cleavage of beta-ketoadipyl-CoA to succinyl-CoA and acetyl-CoA.</text>
</comment>
<feature type="domain" description="Thiolase N-terminal" evidence="12">
    <location>
        <begin position="4"/>
        <end position="266"/>
    </location>
</feature>
<comment type="similarity">
    <text evidence="3 11">Belongs to the thiolase-like superfamily. Thiolase family.</text>
</comment>
<evidence type="ECO:0000256" key="3">
    <source>
        <dbReference type="ARBA" id="ARBA00010982"/>
    </source>
</evidence>
<evidence type="ECO:0000256" key="1">
    <source>
        <dbReference type="ARBA" id="ARBA00003720"/>
    </source>
</evidence>
<dbReference type="NCBIfam" id="TIGR02430">
    <property type="entry name" value="pcaF"/>
    <property type="match status" value="1"/>
</dbReference>
<reference evidence="15" key="1">
    <citation type="journal article" date="2019" name="Int. J. Syst. Evol. Microbiol.">
        <title>The Global Catalogue of Microorganisms (GCM) 10K type strain sequencing project: providing services to taxonomists for standard genome sequencing and annotation.</title>
        <authorList>
            <consortium name="The Broad Institute Genomics Platform"/>
            <consortium name="The Broad Institute Genome Sequencing Center for Infectious Disease"/>
            <person name="Wu L."/>
            <person name="Ma J."/>
        </authorList>
    </citation>
    <scope>NUCLEOTIDE SEQUENCE [LARGE SCALE GENOMIC DNA]</scope>
    <source>
        <strain evidence="15">CGMCC 1.16619</strain>
    </source>
</reference>
<dbReference type="PROSITE" id="PS00737">
    <property type="entry name" value="THIOLASE_2"/>
    <property type="match status" value="1"/>
</dbReference>
<evidence type="ECO:0000256" key="8">
    <source>
        <dbReference type="ARBA" id="ARBA00023315"/>
    </source>
</evidence>
<evidence type="ECO:0000313" key="15">
    <source>
        <dbReference type="Proteomes" id="UP001596114"/>
    </source>
</evidence>
<evidence type="ECO:0000256" key="4">
    <source>
        <dbReference type="ARBA" id="ARBA00012233"/>
    </source>
</evidence>
<keyword evidence="6 11" id="KW-0808">Transferase</keyword>
<dbReference type="NCBIfam" id="NF006551">
    <property type="entry name" value="PRK09050.1"/>
    <property type="match status" value="1"/>
</dbReference>
<dbReference type="EMBL" id="JBHSNF010000001">
    <property type="protein sequence ID" value="MFC5524128.1"/>
    <property type="molecule type" value="Genomic_DNA"/>
</dbReference>
<dbReference type="PROSITE" id="PS00099">
    <property type="entry name" value="THIOLASE_3"/>
    <property type="match status" value="1"/>
</dbReference>
<evidence type="ECO:0000259" key="12">
    <source>
        <dbReference type="Pfam" id="PF00108"/>
    </source>
</evidence>
<feature type="domain" description="Thiolase C-terminal" evidence="13">
    <location>
        <begin position="275"/>
        <end position="398"/>
    </location>
</feature>
<dbReference type="InterPro" id="IPR020616">
    <property type="entry name" value="Thiolase_N"/>
</dbReference>
<dbReference type="Proteomes" id="UP001596114">
    <property type="component" value="Unassembled WGS sequence"/>
</dbReference>
<dbReference type="InterPro" id="IPR020615">
    <property type="entry name" value="Thiolase_acyl_enz_int_AS"/>
</dbReference>
<evidence type="ECO:0000313" key="14">
    <source>
        <dbReference type="EMBL" id="MFC5524128.1"/>
    </source>
</evidence>
<evidence type="ECO:0000256" key="6">
    <source>
        <dbReference type="ARBA" id="ARBA00022679"/>
    </source>
</evidence>
<dbReference type="InterPro" id="IPR016039">
    <property type="entry name" value="Thiolase-like"/>
</dbReference>
<proteinExistence type="inferred from homology"/>
<dbReference type="NCBIfam" id="TIGR01930">
    <property type="entry name" value="AcCoA-C-Actrans"/>
    <property type="match status" value="1"/>
</dbReference>
<dbReference type="Pfam" id="PF02803">
    <property type="entry name" value="Thiolase_C"/>
    <property type="match status" value="1"/>
</dbReference>
<dbReference type="GO" id="GO:0033812">
    <property type="term" value="F:3-oxoadipyl-CoA thiolase activity"/>
    <property type="evidence" value="ECO:0007669"/>
    <property type="project" value="UniProtKB-EC"/>
</dbReference>
<dbReference type="InterPro" id="IPR012793">
    <property type="entry name" value="PcaF"/>
</dbReference>
<protein>
    <recommendedName>
        <fullName evidence="5">Beta-ketoadipyl-CoA thiolase</fullName>
        <ecNumber evidence="4">2.3.1.174</ecNumber>
    </recommendedName>
    <alternativeName>
        <fullName evidence="9">3-oxoadipyl-CoA thiolase</fullName>
    </alternativeName>
</protein>
<dbReference type="Gene3D" id="3.40.47.10">
    <property type="match status" value="1"/>
</dbReference>
<dbReference type="InterPro" id="IPR020617">
    <property type="entry name" value="Thiolase_C"/>
</dbReference>